<name>A0A378MXL8_MANHA</name>
<dbReference type="SUPFAM" id="SSF55681">
    <property type="entry name" value="Class II aaRS and biotin synthetases"/>
    <property type="match status" value="1"/>
</dbReference>
<feature type="domain" description="BPL/LPL catalytic" evidence="1">
    <location>
        <begin position="14"/>
        <end position="51"/>
    </location>
</feature>
<dbReference type="InterPro" id="IPR004143">
    <property type="entry name" value="BPL_LPL_catalytic"/>
</dbReference>
<evidence type="ECO:0000259" key="1">
    <source>
        <dbReference type="Pfam" id="PF03099"/>
    </source>
</evidence>
<gene>
    <name evidence="2" type="ORF">NCTC10638_01272</name>
</gene>
<dbReference type="Proteomes" id="UP000254802">
    <property type="component" value="Unassembled WGS sequence"/>
</dbReference>
<accession>A0A378MXL8</accession>
<proteinExistence type="predicted"/>
<dbReference type="EMBL" id="UGPN01000002">
    <property type="protein sequence ID" value="STY60079.1"/>
    <property type="molecule type" value="Genomic_DNA"/>
</dbReference>
<sequence length="62" mass="6769">MALPDGAGADLPPLSLVVALIIAESLTVQNVKDIQIKWPNDIYYQGKKMGAFCWKPKPIAMV</sequence>
<reference evidence="2 3" key="1">
    <citation type="submission" date="2018-06" db="EMBL/GenBank/DDBJ databases">
        <authorList>
            <consortium name="Pathogen Informatics"/>
            <person name="Doyle S."/>
        </authorList>
    </citation>
    <scope>NUCLEOTIDE SEQUENCE [LARGE SCALE GENOMIC DNA]</scope>
    <source>
        <strain evidence="2 3">NCTC10638</strain>
    </source>
</reference>
<dbReference type="Gene3D" id="3.30.930.10">
    <property type="entry name" value="Bira Bifunctional Protein, Domain 2"/>
    <property type="match status" value="1"/>
</dbReference>
<dbReference type="Pfam" id="PF03099">
    <property type="entry name" value="BPL_LplA_LipB"/>
    <property type="match status" value="1"/>
</dbReference>
<evidence type="ECO:0000313" key="3">
    <source>
        <dbReference type="Proteomes" id="UP000254802"/>
    </source>
</evidence>
<dbReference type="InterPro" id="IPR045864">
    <property type="entry name" value="aa-tRNA-synth_II/BPL/LPL"/>
</dbReference>
<protein>
    <submittedName>
        <fullName evidence="2">Bifunctional biotin--[acetyl-CoA-carboxylase] synthetase/biotin operon repressor</fullName>
    </submittedName>
</protein>
<dbReference type="AlphaFoldDB" id="A0A378MXL8"/>
<organism evidence="2 3">
    <name type="scientific">Mannheimia haemolytica</name>
    <name type="common">Pasteurella haemolytica</name>
    <dbReference type="NCBI Taxonomy" id="75985"/>
    <lineage>
        <taxon>Bacteria</taxon>
        <taxon>Pseudomonadati</taxon>
        <taxon>Pseudomonadota</taxon>
        <taxon>Gammaproteobacteria</taxon>
        <taxon>Pasteurellales</taxon>
        <taxon>Pasteurellaceae</taxon>
        <taxon>Mannheimia</taxon>
    </lineage>
</organism>
<evidence type="ECO:0000313" key="2">
    <source>
        <dbReference type="EMBL" id="STY60079.1"/>
    </source>
</evidence>